<accession>A0A951UV08</accession>
<protein>
    <submittedName>
        <fullName evidence="1">Uncharacterized protein</fullName>
    </submittedName>
</protein>
<organism evidence="1 2">
    <name type="scientific">Cyanomargarita calcarea GSE-NOS-MK-12-04C</name>
    <dbReference type="NCBI Taxonomy" id="2839659"/>
    <lineage>
        <taxon>Bacteria</taxon>
        <taxon>Bacillati</taxon>
        <taxon>Cyanobacteriota</taxon>
        <taxon>Cyanophyceae</taxon>
        <taxon>Nostocales</taxon>
        <taxon>Cyanomargaritaceae</taxon>
        <taxon>Cyanomargarita</taxon>
    </lineage>
</organism>
<sequence>MNYAYRWRTAPLLASESYFREYISGVTKTLEPDEVRVFPEVKSDIGKSLGVGRLRITSIL</sequence>
<comment type="caution">
    <text evidence="1">The sequence shown here is derived from an EMBL/GenBank/DDBJ whole genome shotgun (WGS) entry which is preliminary data.</text>
</comment>
<reference evidence="1" key="1">
    <citation type="submission" date="2021-05" db="EMBL/GenBank/DDBJ databases">
        <authorList>
            <person name="Pietrasiak N."/>
            <person name="Ward R."/>
            <person name="Stajich J.E."/>
            <person name="Kurbessoian T."/>
        </authorList>
    </citation>
    <scope>NUCLEOTIDE SEQUENCE</scope>
    <source>
        <strain evidence="1">GSE-NOS-MK-12-04C</strain>
    </source>
</reference>
<proteinExistence type="predicted"/>
<name>A0A951UV08_9CYAN</name>
<evidence type="ECO:0000313" key="2">
    <source>
        <dbReference type="Proteomes" id="UP000729701"/>
    </source>
</evidence>
<dbReference type="EMBL" id="JAHHGZ010000040">
    <property type="protein sequence ID" value="MBW4671203.1"/>
    <property type="molecule type" value="Genomic_DNA"/>
</dbReference>
<dbReference type="Proteomes" id="UP000729701">
    <property type="component" value="Unassembled WGS sequence"/>
</dbReference>
<evidence type="ECO:0000313" key="1">
    <source>
        <dbReference type="EMBL" id="MBW4671203.1"/>
    </source>
</evidence>
<gene>
    <name evidence="1" type="ORF">KME60_28215</name>
</gene>
<reference evidence="1" key="2">
    <citation type="journal article" date="2022" name="Microbiol. Resour. Announc.">
        <title>Metagenome Sequencing to Explore Phylogenomics of Terrestrial Cyanobacteria.</title>
        <authorList>
            <person name="Ward R.D."/>
            <person name="Stajich J.E."/>
            <person name="Johansen J.R."/>
            <person name="Huntemann M."/>
            <person name="Clum A."/>
            <person name="Foster B."/>
            <person name="Foster B."/>
            <person name="Roux S."/>
            <person name="Palaniappan K."/>
            <person name="Varghese N."/>
            <person name="Mukherjee S."/>
            <person name="Reddy T.B.K."/>
            <person name="Daum C."/>
            <person name="Copeland A."/>
            <person name="Chen I.A."/>
            <person name="Ivanova N.N."/>
            <person name="Kyrpides N.C."/>
            <person name="Shapiro N."/>
            <person name="Eloe-Fadrosh E.A."/>
            <person name="Pietrasiak N."/>
        </authorList>
    </citation>
    <scope>NUCLEOTIDE SEQUENCE</scope>
    <source>
        <strain evidence="1">GSE-NOS-MK-12-04C</strain>
    </source>
</reference>
<dbReference type="AlphaFoldDB" id="A0A951UV08"/>